<name>A0A844HPG5_9RHOB</name>
<keyword evidence="2" id="KW-1185">Reference proteome</keyword>
<reference evidence="1 2" key="1">
    <citation type="submission" date="2019-11" db="EMBL/GenBank/DDBJ databases">
        <authorList>
            <person name="Dong K."/>
        </authorList>
    </citation>
    <scope>NUCLEOTIDE SEQUENCE [LARGE SCALE GENOMIC DNA]</scope>
    <source>
        <strain evidence="1 2">NBRC 112902</strain>
    </source>
</reference>
<proteinExistence type="predicted"/>
<dbReference type="EMBL" id="WMIG01000012">
    <property type="protein sequence ID" value="MTH61019.1"/>
    <property type="molecule type" value="Genomic_DNA"/>
</dbReference>
<gene>
    <name evidence="1" type="ORF">GL300_17550</name>
</gene>
<accession>A0A844HPG5</accession>
<protein>
    <submittedName>
        <fullName evidence="1">Uncharacterized protein</fullName>
    </submittedName>
</protein>
<dbReference type="RefSeq" id="WP_155040957.1">
    <property type="nucleotide sequence ID" value="NZ_JBHGCD010000021.1"/>
</dbReference>
<dbReference type="Proteomes" id="UP000449846">
    <property type="component" value="Unassembled WGS sequence"/>
</dbReference>
<evidence type="ECO:0000313" key="2">
    <source>
        <dbReference type="Proteomes" id="UP000449846"/>
    </source>
</evidence>
<dbReference type="OrthoDB" id="7856340at2"/>
<organism evidence="1 2">
    <name type="scientific">Paracoccus litorisediminis</name>
    <dbReference type="NCBI Taxonomy" id="2006130"/>
    <lineage>
        <taxon>Bacteria</taxon>
        <taxon>Pseudomonadati</taxon>
        <taxon>Pseudomonadota</taxon>
        <taxon>Alphaproteobacteria</taxon>
        <taxon>Rhodobacterales</taxon>
        <taxon>Paracoccaceae</taxon>
        <taxon>Paracoccus</taxon>
    </lineage>
</organism>
<comment type="caution">
    <text evidence="1">The sequence shown here is derived from an EMBL/GenBank/DDBJ whole genome shotgun (WGS) entry which is preliminary data.</text>
</comment>
<dbReference type="AlphaFoldDB" id="A0A844HPG5"/>
<evidence type="ECO:0000313" key="1">
    <source>
        <dbReference type="EMBL" id="MTH61019.1"/>
    </source>
</evidence>
<sequence>MDAQNFGLTRAQIDERTPFVAVSASQAWVNAPDIRSVFQRHLGIEAEQKIGLVNNTTVPGDNMILLRTRTGSAGLGRLRFEDLVARFGGLPQPFTNLSSGDLLQAEDEAGSYFWAGQMVGGSTNCILGIRRLDSGMRQLPGGAGIMDIIVRNCVNGSQQDALAPLLAASTGVSAAVRAPDGSSRMLSPLAAPSGNLSP</sequence>